<dbReference type="Pfam" id="PF01037">
    <property type="entry name" value="AsnC_trans_reg"/>
    <property type="match status" value="1"/>
</dbReference>
<dbReference type="Gene3D" id="1.10.10.10">
    <property type="entry name" value="Winged helix-like DNA-binding domain superfamily/Winged helix DNA-binding domain"/>
    <property type="match status" value="1"/>
</dbReference>
<evidence type="ECO:0000313" key="6">
    <source>
        <dbReference type="Proteomes" id="UP000037442"/>
    </source>
</evidence>
<dbReference type="PRINTS" id="PR00033">
    <property type="entry name" value="HTHASNC"/>
</dbReference>
<dbReference type="InterPro" id="IPR011991">
    <property type="entry name" value="ArsR-like_HTH"/>
</dbReference>
<dbReference type="Pfam" id="PF13412">
    <property type="entry name" value="HTH_24"/>
    <property type="match status" value="1"/>
</dbReference>
<dbReference type="InterPro" id="IPR019887">
    <property type="entry name" value="Tscrpt_reg_AsnC/Lrp_C"/>
</dbReference>
<feature type="domain" description="HTH asnC-type" evidence="4">
    <location>
        <begin position="8"/>
        <end position="75"/>
    </location>
</feature>
<evidence type="ECO:0000313" key="5">
    <source>
        <dbReference type="EMBL" id="KOC20662.1"/>
    </source>
</evidence>
<dbReference type="SMART" id="SM00344">
    <property type="entry name" value="HTH_ASNC"/>
    <property type="match status" value="1"/>
</dbReference>
<dbReference type="Proteomes" id="UP000037442">
    <property type="component" value="Unassembled WGS sequence"/>
</dbReference>
<comment type="caution">
    <text evidence="5">The sequence shown here is derived from an EMBL/GenBank/DDBJ whole genome shotgun (WGS) entry which is preliminary data.</text>
</comment>
<sequence length="166" mass="18387">MNENSINLDDTDLQLLQQLQLDASLSNQALARHLDLSAPTCLRRVKRLQELGLIEKQVAILSSEHIARLTGHGLQAIVEVSLDRQDSGSLLQFEHKAVAEPGVQQCWRVSPGPDFILVIASIDMPAYLALSQKLFTQDANVRNVKAFFSIKRAKFSTALPLPVPNH</sequence>
<dbReference type="RefSeq" id="WP_053283867.1">
    <property type="nucleotide sequence ID" value="NZ_JNVD01000022.1"/>
</dbReference>
<dbReference type="InterPro" id="IPR036390">
    <property type="entry name" value="WH_DNA-bd_sf"/>
</dbReference>
<dbReference type="InterPro" id="IPR019888">
    <property type="entry name" value="Tscrpt_reg_AsnC-like"/>
</dbReference>
<evidence type="ECO:0000256" key="3">
    <source>
        <dbReference type="ARBA" id="ARBA00023163"/>
    </source>
</evidence>
<dbReference type="GO" id="GO:0043200">
    <property type="term" value="P:response to amino acid"/>
    <property type="evidence" value="ECO:0007669"/>
    <property type="project" value="TreeGrafter"/>
</dbReference>
<keyword evidence="1" id="KW-0805">Transcription regulation</keyword>
<dbReference type="InterPro" id="IPR011008">
    <property type="entry name" value="Dimeric_a/b-barrel"/>
</dbReference>
<keyword evidence="2" id="KW-0238">DNA-binding</keyword>
<gene>
    <name evidence="5" type="ORF">GL58_14380</name>
</gene>
<dbReference type="EMBL" id="JNVD01000022">
    <property type="protein sequence ID" value="KOC20662.1"/>
    <property type="molecule type" value="Genomic_DNA"/>
</dbReference>
<reference evidence="6" key="1">
    <citation type="submission" date="2014-06" db="EMBL/GenBank/DDBJ databases">
        <title>Draft genome sequence of C. testosteroni WDL7.</title>
        <authorList>
            <person name="Wu Y."/>
            <person name="Seshan H."/>
            <person name="Arumugam K."/>
        </authorList>
    </citation>
    <scope>NUCLEOTIDE SEQUENCE [LARGE SCALE GENOMIC DNA]</scope>
    <source>
        <strain evidence="6">WDL7</strain>
    </source>
</reference>
<proteinExistence type="predicted"/>
<dbReference type="GO" id="GO:0006355">
    <property type="term" value="P:regulation of DNA-templated transcription"/>
    <property type="evidence" value="ECO:0007669"/>
    <property type="project" value="UniProtKB-ARBA"/>
</dbReference>
<dbReference type="InterPro" id="IPR000485">
    <property type="entry name" value="AsnC-type_HTH_dom"/>
</dbReference>
<dbReference type="SUPFAM" id="SSF46785">
    <property type="entry name" value="Winged helix' DNA-binding domain"/>
    <property type="match status" value="1"/>
</dbReference>
<evidence type="ECO:0000256" key="1">
    <source>
        <dbReference type="ARBA" id="ARBA00023015"/>
    </source>
</evidence>
<dbReference type="PANTHER" id="PTHR30154:SF34">
    <property type="entry name" value="TRANSCRIPTIONAL REGULATOR AZLB"/>
    <property type="match status" value="1"/>
</dbReference>
<dbReference type="GO" id="GO:0043565">
    <property type="term" value="F:sequence-specific DNA binding"/>
    <property type="evidence" value="ECO:0007669"/>
    <property type="project" value="InterPro"/>
</dbReference>
<dbReference type="PROSITE" id="PS50956">
    <property type="entry name" value="HTH_ASNC_2"/>
    <property type="match status" value="1"/>
</dbReference>
<accession>A0A0L7MFI3</accession>
<name>A0A0L7MFI3_COMTE</name>
<evidence type="ECO:0000259" key="4">
    <source>
        <dbReference type="PROSITE" id="PS50956"/>
    </source>
</evidence>
<dbReference type="PANTHER" id="PTHR30154">
    <property type="entry name" value="LEUCINE-RESPONSIVE REGULATORY PROTEIN"/>
    <property type="match status" value="1"/>
</dbReference>
<dbReference type="InterPro" id="IPR036388">
    <property type="entry name" value="WH-like_DNA-bd_sf"/>
</dbReference>
<protein>
    <submittedName>
        <fullName evidence="5">AsnC family transcriptional regulator</fullName>
    </submittedName>
</protein>
<dbReference type="PATRIC" id="fig|285.49.peg.2970"/>
<dbReference type="SUPFAM" id="SSF54909">
    <property type="entry name" value="Dimeric alpha+beta barrel"/>
    <property type="match status" value="1"/>
</dbReference>
<keyword evidence="3" id="KW-0804">Transcription</keyword>
<dbReference type="Gene3D" id="3.30.70.920">
    <property type="match status" value="1"/>
</dbReference>
<organism evidence="5 6">
    <name type="scientific">Comamonas testosteroni</name>
    <name type="common">Pseudomonas testosteroni</name>
    <dbReference type="NCBI Taxonomy" id="285"/>
    <lineage>
        <taxon>Bacteria</taxon>
        <taxon>Pseudomonadati</taxon>
        <taxon>Pseudomonadota</taxon>
        <taxon>Betaproteobacteria</taxon>
        <taxon>Burkholderiales</taxon>
        <taxon>Comamonadaceae</taxon>
        <taxon>Comamonas</taxon>
    </lineage>
</organism>
<evidence type="ECO:0000256" key="2">
    <source>
        <dbReference type="ARBA" id="ARBA00023125"/>
    </source>
</evidence>
<dbReference type="GO" id="GO:0005829">
    <property type="term" value="C:cytosol"/>
    <property type="evidence" value="ECO:0007669"/>
    <property type="project" value="TreeGrafter"/>
</dbReference>
<dbReference type="CDD" id="cd00090">
    <property type="entry name" value="HTH_ARSR"/>
    <property type="match status" value="1"/>
</dbReference>
<dbReference type="AlphaFoldDB" id="A0A0L7MFI3"/>